<accession>A0A117XLL1</accession>
<dbReference type="InterPro" id="IPR046653">
    <property type="entry name" value="DUF6765"/>
</dbReference>
<reference evidence="1 2" key="1">
    <citation type="submission" date="2015-11" db="EMBL/GenBank/DDBJ databases">
        <title>Expanding the genomic diversity of Burkholderia species for the development of highly accurate diagnostics.</title>
        <authorList>
            <person name="Sahl J."/>
            <person name="Keim P."/>
            <person name="Wagner D."/>
        </authorList>
    </citation>
    <scope>NUCLEOTIDE SEQUENCE [LARGE SCALE GENOMIC DNA]</scope>
    <source>
        <strain evidence="1 2">RF32-BP4</strain>
    </source>
</reference>
<evidence type="ECO:0000313" key="1">
    <source>
        <dbReference type="EMBL" id="KUZ82288.1"/>
    </source>
</evidence>
<gene>
    <name evidence="1" type="ORF">WI38_29395</name>
</gene>
<evidence type="ECO:0000313" key="2">
    <source>
        <dbReference type="Proteomes" id="UP000065521"/>
    </source>
</evidence>
<name>A0A117XLL1_9BURK</name>
<dbReference type="Proteomes" id="UP000065521">
    <property type="component" value="Unassembled WGS sequence"/>
</dbReference>
<dbReference type="AlphaFoldDB" id="A0A117XLL1"/>
<dbReference type="RefSeq" id="WP_059637081.1">
    <property type="nucleotide sequence ID" value="NZ_LOTK01000081.1"/>
</dbReference>
<sequence length="385" mass="42533">MHAIVPACSFVLVVSFPEDRMQIDFHHAVTYVAARLGGMPHDQASTVAQAAQYVDDATCDGPLQFDSGERYVRVTSSHKMQDITKNAEAADNRLVWLPFHFLPGNAEPPPGCTPEEAFQHRLICKPDSEIARAMVADCIRHRDLPFALHRLGVALHTYVDTWAHQQFVGGLCDLNDLADVGVDDDPAYNGSHAYAEMTGLKQKLAEILANFLPVGHAAATTFPDIPFIRWHFTRKNGETVQRDNPADFLAAARGAFNMVRRYVAGDATLPDAPLPSADDAAIDALLRGTQEIDGETRHQTWIAAIANGKFSFGAAQIMYASQGPTSWKMLALGKDPQDPDAEDKETFAFTPDFLTSDWKRFHDAVQYQRLFVLHDLLPRFGLCAS</sequence>
<comment type="caution">
    <text evidence="1">The sequence shown here is derived from an EMBL/GenBank/DDBJ whole genome shotgun (WGS) entry which is preliminary data.</text>
</comment>
<protein>
    <submittedName>
        <fullName evidence="1">Uncharacterized protein</fullName>
    </submittedName>
</protein>
<dbReference type="Pfam" id="PF20551">
    <property type="entry name" value="DUF6765"/>
    <property type="match status" value="1"/>
</dbReference>
<dbReference type="EMBL" id="LOTN01000070">
    <property type="protein sequence ID" value="KUZ82288.1"/>
    <property type="molecule type" value="Genomic_DNA"/>
</dbReference>
<organism evidence="1 2">
    <name type="scientific">Burkholderia ubonensis</name>
    <dbReference type="NCBI Taxonomy" id="101571"/>
    <lineage>
        <taxon>Bacteria</taxon>
        <taxon>Pseudomonadati</taxon>
        <taxon>Pseudomonadota</taxon>
        <taxon>Betaproteobacteria</taxon>
        <taxon>Burkholderiales</taxon>
        <taxon>Burkholderiaceae</taxon>
        <taxon>Burkholderia</taxon>
        <taxon>Burkholderia cepacia complex</taxon>
    </lineage>
</organism>
<proteinExistence type="predicted"/>